<keyword evidence="2" id="KW-1185">Reference proteome</keyword>
<evidence type="ECO:0000313" key="2">
    <source>
        <dbReference type="Proteomes" id="UP001434883"/>
    </source>
</evidence>
<evidence type="ECO:0000313" key="1">
    <source>
        <dbReference type="EMBL" id="MEQ2214589.1"/>
    </source>
</evidence>
<organism evidence="1 2">
    <name type="scientific">Xenoophorus captivus</name>
    <dbReference type="NCBI Taxonomy" id="1517983"/>
    <lineage>
        <taxon>Eukaryota</taxon>
        <taxon>Metazoa</taxon>
        <taxon>Chordata</taxon>
        <taxon>Craniata</taxon>
        <taxon>Vertebrata</taxon>
        <taxon>Euteleostomi</taxon>
        <taxon>Actinopterygii</taxon>
        <taxon>Neopterygii</taxon>
        <taxon>Teleostei</taxon>
        <taxon>Neoteleostei</taxon>
        <taxon>Acanthomorphata</taxon>
        <taxon>Ovalentaria</taxon>
        <taxon>Atherinomorphae</taxon>
        <taxon>Cyprinodontiformes</taxon>
        <taxon>Goodeidae</taxon>
        <taxon>Xenoophorus</taxon>
    </lineage>
</organism>
<comment type="caution">
    <text evidence="1">The sequence shown here is derived from an EMBL/GenBank/DDBJ whole genome shotgun (WGS) entry which is preliminary data.</text>
</comment>
<name>A0ABV0S2U3_9TELE</name>
<dbReference type="Proteomes" id="UP001434883">
    <property type="component" value="Unassembled WGS sequence"/>
</dbReference>
<sequence>MSVCPGWDCFLSSYCTADNFDYKVTTSCQTATNCEPPPTPQLPLKHVDTPVSTSSLPFIHARLLTL</sequence>
<protein>
    <submittedName>
        <fullName evidence="1">Uncharacterized protein</fullName>
    </submittedName>
</protein>
<reference evidence="1 2" key="1">
    <citation type="submission" date="2021-06" db="EMBL/GenBank/DDBJ databases">
        <authorList>
            <person name="Palmer J.M."/>
        </authorList>
    </citation>
    <scope>NUCLEOTIDE SEQUENCE [LARGE SCALE GENOMIC DNA]</scope>
    <source>
        <strain evidence="1 2">XC_2019</strain>
        <tissue evidence="1">Muscle</tissue>
    </source>
</reference>
<dbReference type="EMBL" id="JAHRIN010067498">
    <property type="protein sequence ID" value="MEQ2214589.1"/>
    <property type="molecule type" value="Genomic_DNA"/>
</dbReference>
<proteinExistence type="predicted"/>
<gene>
    <name evidence="1" type="ORF">XENOCAPTIV_013435</name>
</gene>
<accession>A0ABV0S2U3</accession>